<dbReference type="PANTHER" id="PTHR21705">
    <property type="entry name" value="RAI16 PROTEIN-RELATED"/>
    <property type="match status" value="1"/>
</dbReference>
<name>A0ABD2PWR7_9PLAT</name>
<evidence type="ECO:0000313" key="2">
    <source>
        <dbReference type="Proteomes" id="UP001626550"/>
    </source>
</evidence>
<reference evidence="1 2" key="1">
    <citation type="submission" date="2024-11" db="EMBL/GenBank/DDBJ databases">
        <title>Adaptive evolution of stress response genes in parasites aligns with host niche diversity.</title>
        <authorList>
            <person name="Hahn C."/>
            <person name="Resl P."/>
        </authorList>
    </citation>
    <scope>NUCLEOTIDE SEQUENCE [LARGE SCALE GENOMIC DNA]</scope>
    <source>
        <strain evidence="1">EGGRZ-B1_66</strain>
        <tissue evidence="1">Body</tissue>
    </source>
</reference>
<feature type="non-terminal residue" evidence="1">
    <location>
        <position position="392"/>
    </location>
</feature>
<proteinExistence type="predicted"/>
<dbReference type="Proteomes" id="UP001626550">
    <property type="component" value="Unassembled WGS sequence"/>
</dbReference>
<dbReference type="PANTHER" id="PTHR21705:SF11">
    <property type="entry name" value="FHIP FAMILY PROTEIN CG3558"/>
    <property type="match status" value="1"/>
</dbReference>
<dbReference type="AlphaFoldDB" id="A0ABD2PWR7"/>
<organism evidence="1 2">
    <name type="scientific">Cichlidogyrus casuarinus</name>
    <dbReference type="NCBI Taxonomy" id="1844966"/>
    <lineage>
        <taxon>Eukaryota</taxon>
        <taxon>Metazoa</taxon>
        <taxon>Spiralia</taxon>
        <taxon>Lophotrochozoa</taxon>
        <taxon>Platyhelminthes</taxon>
        <taxon>Monogenea</taxon>
        <taxon>Monopisthocotylea</taxon>
        <taxon>Dactylogyridea</taxon>
        <taxon>Ancyrocephalidae</taxon>
        <taxon>Cichlidogyrus</taxon>
    </lineage>
</organism>
<sequence length="392" mass="45020">MLRYLIAYGPSNPLVRKTQVASTRESSDEFSLSDVLNSHLPLGSTASSLPPDHFCMEQQVGSESWIRETLHKELKTQFVALENHTNSYLDCLLSRISHLDSCVSFSALILLASLLGLHCEDLSFYLIYRFLVPSKKKLKIDTLSESSDWFNSNALRLIRLIPSIVLFDRFDIKQQTLIEHKSSVELEAMDEMEELLVVFQNDQGFSYLPNAYHMVSKTERGCVKWKFPYNENIPTLEQVQRASINMTNHEPNKLEGLKLCLESSKKFMKDELEKDLDMIEELNEDTRTENSFIIEDSSKQRCANSALEHLLPSIVEKANSSCETCPDSAFYEDLFHDFDESSIEKDQFSVLAQQSTDTDQVLTHFDLFLNQFQKSHSLNDCILGPYNHETNR</sequence>
<keyword evidence="2" id="KW-1185">Reference proteome</keyword>
<evidence type="ECO:0000313" key="1">
    <source>
        <dbReference type="EMBL" id="KAL3310266.1"/>
    </source>
</evidence>
<gene>
    <name evidence="1" type="ORF">Ciccas_011173</name>
</gene>
<accession>A0ABD2PWR7</accession>
<dbReference type="InterPro" id="IPR019384">
    <property type="entry name" value="FHIP"/>
</dbReference>
<protein>
    <submittedName>
        <fullName evidence="1">Uncharacterized protein</fullName>
    </submittedName>
</protein>
<dbReference type="EMBL" id="JBJKFK010003103">
    <property type="protein sequence ID" value="KAL3310266.1"/>
    <property type="molecule type" value="Genomic_DNA"/>
</dbReference>
<comment type="caution">
    <text evidence="1">The sequence shown here is derived from an EMBL/GenBank/DDBJ whole genome shotgun (WGS) entry which is preliminary data.</text>
</comment>